<sequence>MDSDEALVVKGTMITAATWRQTKEKGKWKVSIPKLRAAKSVPATHMPIDSMATLTKDVAIRENLVSLSPRIMPAFPTFPVDLFSGDFSQPVSPKAHSSTPKNATEPILQIVDESAKTATPPES</sequence>
<dbReference type="EMBL" id="JBBPBN010000018">
    <property type="protein sequence ID" value="KAK9018819.1"/>
    <property type="molecule type" value="Genomic_DNA"/>
</dbReference>
<evidence type="ECO:0000313" key="2">
    <source>
        <dbReference type="EMBL" id="KAK9018819.1"/>
    </source>
</evidence>
<organism evidence="2 3">
    <name type="scientific">Hibiscus sabdariffa</name>
    <name type="common">roselle</name>
    <dbReference type="NCBI Taxonomy" id="183260"/>
    <lineage>
        <taxon>Eukaryota</taxon>
        <taxon>Viridiplantae</taxon>
        <taxon>Streptophyta</taxon>
        <taxon>Embryophyta</taxon>
        <taxon>Tracheophyta</taxon>
        <taxon>Spermatophyta</taxon>
        <taxon>Magnoliopsida</taxon>
        <taxon>eudicotyledons</taxon>
        <taxon>Gunneridae</taxon>
        <taxon>Pentapetalae</taxon>
        <taxon>rosids</taxon>
        <taxon>malvids</taxon>
        <taxon>Malvales</taxon>
        <taxon>Malvaceae</taxon>
        <taxon>Malvoideae</taxon>
        <taxon>Hibiscus</taxon>
    </lineage>
</organism>
<name>A0ABR2S1J1_9ROSI</name>
<accession>A0ABR2S1J1</accession>
<evidence type="ECO:0000313" key="3">
    <source>
        <dbReference type="Proteomes" id="UP001396334"/>
    </source>
</evidence>
<evidence type="ECO:0000256" key="1">
    <source>
        <dbReference type="SAM" id="MobiDB-lite"/>
    </source>
</evidence>
<feature type="region of interest" description="Disordered" evidence="1">
    <location>
        <begin position="89"/>
        <end position="123"/>
    </location>
</feature>
<gene>
    <name evidence="2" type="ORF">V6N11_033866</name>
</gene>
<keyword evidence="3" id="KW-1185">Reference proteome</keyword>
<reference evidence="2 3" key="1">
    <citation type="journal article" date="2024" name="G3 (Bethesda)">
        <title>Genome assembly of Hibiscus sabdariffa L. provides insights into metabolisms of medicinal natural products.</title>
        <authorList>
            <person name="Kim T."/>
        </authorList>
    </citation>
    <scope>NUCLEOTIDE SEQUENCE [LARGE SCALE GENOMIC DNA]</scope>
    <source>
        <strain evidence="2">TK-2024</strain>
        <tissue evidence="2">Old leaves</tissue>
    </source>
</reference>
<dbReference type="Proteomes" id="UP001396334">
    <property type="component" value="Unassembled WGS sequence"/>
</dbReference>
<protein>
    <submittedName>
        <fullName evidence="2">Uncharacterized protein</fullName>
    </submittedName>
</protein>
<proteinExistence type="predicted"/>
<feature type="compositionally biased region" description="Polar residues" evidence="1">
    <location>
        <begin position="89"/>
        <end position="102"/>
    </location>
</feature>
<comment type="caution">
    <text evidence="2">The sequence shown here is derived from an EMBL/GenBank/DDBJ whole genome shotgun (WGS) entry which is preliminary data.</text>
</comment>